<reference evidence="5 6" key="1">
    <citation type="journal article" date="2015" name="Stand. Genomic Sci.">
        <title>Genomic Encyclopedia of Bacterial and Archaeal Type Strains, Phase III: the genomes of soil and plant-associated and newly described type strains.</title>
        <authorList>
            <person name="Whitman W.B."/>
            <person name="Woyke T."/>
            <person name="Klenk H.P."/>
            <person name="Zhou Y."/>
            <person name="Lilburn T.G."/>
            <person name="Beck B.J."/>
            <person name="De Vos P."/>
            <person name="Vandamme P."/>
            <person name="Eisen J.A."/>
            <person name="Garrity G."/>
            <person name="Hugenholtz P."/>
            <person name="Kyrpides N.C."/>
        </authorList>
    </citation>
    <scope>NUCLEOTIDE SEQUENCE [LARGE SCALE GENOMIC DNA]</scope>
    <source>
        <strain evidence="5 6">CECT 7306</strain>
    </source>
</reference>
<evidence type="ECO:0000256" key="2">
    <source>
        <dbReference type="ARBA" id="ARBA00023141"/>
    </source>
</evidence>
<dbReference type="PANTHER" id="PTHR21089">
    <property type="entry name" value="SHIKIMATE DEHYDROGENASE"/>
    <property type="match status" value="1"/>
</dbReference>
<comment type="pathway">
    <text evidence="1">Metabolic intermediate biosynthesis; chorismate biosynthesis; chorismate from D-erythrose 4-phosphate and phosphoenolpyruvate: step 4/7.</text>
</comment>
<dbReference type="GO" id="GO:0050661">
    <property type="term" value="F:NADP binding"/>
    <property type="evidence" value="ECO:0007669"/>
    <property type="project" value="TreeGrafter"/>
</dbReference>
<dbReference type="Gene3D" id="3.40.50.720">
    <property type="entry name" value="NAD(P)-binding Rossmann-like Domain"/>
    <property type="match status" value="1"/>
</dbReference>
<dbReference type="InterPro" id="IPR036291">
    <property type="entry name" value="NAD(P)-bd_dom_sf"/>
</dbReference>
<name>A0A3N1G9D3_9ACTN</name>
<dbReference type="InterPro" id="IPR041121">
    <property type="entry name" value="SDH_C"/>
</dbReference>
<evidence type="ECO:0000313" key="6">
    <source>
        <dbReference type="Proteomes" id="UP000276232"/>
    </source>
</evidence>
<dbReference type="PANTHER" id="PTHR21089:SF1">
    <property type="entry name" value="BIFUNCTIONAL 3-DEHYDROQUINATE DEHYDRATASE_SHIKIMATE DEHYDROGENASE, CHLOROPLASTIC"/>
    <property type="match status" value="1"/>
</dbReference>
<dbReference type="AlphaFoldDB" id="A0A3N1G9D3"/>
<feature type="domain" description="SDH C-terminal" evidence="4">
    <location>
        <begin position="248"/>
        <end position="278"/>
    </location>
</feature>
<accession>A0A3N1G9D3</accession>
<sequence length="293" mass="29722">MTQGTTPRRAAVLGRPVAHSLSPAMHRAAYAALRLDGWSYDARETDEADLARTVAACGDDSAWAGLSLTMPLKRAVVPLLAGTDPVAAATGVVNTVTWDDDRRPHGANTDVDGVERAVAAVLTPAAAPRTGLVLGGGATGVSAVAALARLGCTEVVGAVRDPARARPLLAVGVACDVAVRLVPFAGAAAAVDAADVVVSTAPAGAADVVAADLPPAGERPQVLLDVVYAPWPTALAAAWGRRGPVVDGLEMLAHQAVGQVRLMTGHAPDAAVLRAAALAERRRRAEADLLGRP</sequence>
<dbReference type="OrthoDB" id="9776868at2"/>
<dbReference type="RefSeq" id="WP_123381145.1">
    <property type="nucleotide sequence ID" value="NZ_RJKN01000009.1"/>
</dbReference>
<proteinExistence type="predicted"/>
<keyword evidence="6" id="KW-1185">Reference proteome</keyword>
<dbReference type="SUPFAM" id="SSF53223">
    <property type="entry name" value="Aminoacid dehydrogenase-like, N-terminal domain"/>
    <property type="match status" value="1"/>
</dbReference>
<dbReference type="GO" id="GO:0009423">
    <property type="term" value="P:chorismate biosynthetic process"/>
    <property type="evidence" value="ECO:0007669"/>
    <property type="project" value="TreeGrafter"/>
</dbReference>
<dbReference type="InParanoid" id="A0A3N1G9D3"/>
<comment type="caution">
    <text evidence="5">The sequence shown here is derived from an EMBL/GenBank/DDBJ whole genome shotgun (WGS) entry which is preliminary data.</text>
</comment>
<evidence type="ECO:0000256" key="1">
    <source>
        <dbReference type="ARBA" id="ARBA00004871"/>
    </source>
</evidence>
<dbReference type="GO" id="GO:0005829">
    <property type="term" value="C:cytosol"/>
    <property type="evidence" value="ECO:0007669"/>
    <property type="project" value="TreeGrafter"/>
</dbReference>
<dbReference type="GO" id="GO:0009073">
    <property type="term" value="P:aromatic amino acid family biosynthetic process"/>
    <property type="evidence" value="ECO:0007669"/>
    <property type="project" value="UniProtKB-KW"/>
</dbReference>
<evidence type="ECO:0000259" key="4">
    <source>
        <dbReference type="Pfam" id="PF18317"/>
    </source>
</evidence>
<dbReference type="Pfam" id="PF08501">
    <property type="entry name" value="Shikimate_dh_N"/>
    <property type="match status" value="1"/>
</dbReference>
<keyword evidence="2" id="KW-0057">Aromatic amino acid biosynthesis</keyword>
<dbReference type="GO" id="GO:0004764">
    <property type="term" value="F:shikimate 3-dehydrogenase (NADP+) activity"/>
    <property type="evidence" value="ECO:0007669"/>
    <property type="project" value="InterPro"/>
</dbReference>
<dbReference type="GO" id="GO:0019632">
    <property type="term" value="P:shikimate metabolic process"/>
    <property type="evidence" value="ECO:0007669"/>
    <property type="project" value="TreeGrafter"/>
</dbReference>
<dbReference type="EMBL" id="RJKN01000009">
    <property type="protein sequence ID" value="ROP26837.1"/>
    <property type="molecule type" value="Genomic_DNA"/>
</dbReference>
<feature type="domain" description="Shikimate dehydrogenase substrate binding N-terminal" evidence="3">
    <location>
        <begin position="12"/>
        <end position="96"/>
    </location>
</feature>
<dbReference type="SUPFAM" id="SSF51735">
    <property type="entry name" value="NAD(P)-binding Rossmann-fold domains"/>
    <property type="match status" value="1"/>
</dbReference>
<dbReference type="Proteomes" id="UP000276232">
    <property type="component" value="Unassembled WGS sequence"/>
</dbReference>
<evidence type="ECO:0000313" key="5">
    <source>
        <dbReference type="EMBL" id="ROP26837.1"/>
    </source>
</evidence>
<evidence type="ECO:0000259" key="3">
    <source>
        <dbReference type="Pfam" id="PF08501"/>
    </source>
</evidence>
<keyword evidence="2" id="KW-0028">Amino-acid biosynthesis</keyword>
<dbReference type="NCBIfam" id="NF001311">
    <property type="entry name" value="PRK00258.1-3"/>
    <property type="match status" value="1"/>
</dbReference>
<dbReference type="InterPro" id="IPR022893">
    <property type="entry name" value="Shikimate_DH_fam"/>
</dbReference>
<dbReference type="InterPro" id="IPR046346">
    <property type="entry name" value="Aminoacid_DH-like_N_sf"/>
</dbReference>
<dbReference type="Gene3D" id="3.40.50.10860">
    <property type="entry name" value="Leucine Dehydrogenase, chain A, domain 1"/>
    <property type="match status" value="1"/>
</dbReference>
<gene>
    <name evidence="5" type="ORF">EDC03_3074</name>
</gene>
<dbReference type="Pfam" id="PF18317">
    <property type="entry name" value="SDH_C"/>
    <property type="match status" value="1"/>
</dbReference>
<dbReference type="FunCoup" id="A0A3N1G9D3">
    <property type="interactions" value="37"/>
</dbReference>
<organism evidence="5 6">
    <name type="scientific">Pseudokineococcus lusitanus</name>
    <dbReference type="NCBI Taxonomy" id="763993"/>
    <lineage>
        <taxon>Bacteria</taxon>
        <taxon>Bacillati</taxon>
        <taxon>Actinomycetota</taxon>
        <taxon>Actinomycetes</taxon>
        <taxon>Kineosporiales</taxon>
        <taxon>Kineosporiaceae</taxon>
        <taxon>Pseudokineococcus</taxon>
    </lineage>
</organism>
<dbReference type="InterPro" id="IPR013708">
    <property type="entry name" value="Shikimate_DH-bd_N"/>
</dbReference>
<protein>
    <submittedName>
        <fullName evidence="5">Shikimate dehydrogenase</fullName>
    </submittedName>
</protein>